<evidence type="ECO:0008006" key="3">
    <source>
        <dbReference type="Google" id="ProtNLM"/>
    </source>
</evidence>
<protein>
    <recommendedName>
        <fullName evidence="3">ABM domain-containing protein</fullName>
    </recommendedName>
</protein>
<sequence>MGTIADGVDFDVIAREWRCKWSEDNDKKSLKEAQEKLTKILSDLKGIDGCKSVHRVVCGGNLDFKVTSISAEKFGAWSESEFEPEKTFLKELSAIDGIDTVETQTYTFVEM</sequence>
<evidence type="ECO:0000313" key="1">
    <source>
        <dbReference type="EMBL" id="OEU08406.1"/>
    </source>
</evidence>
<gene>
    <name evidence="1" type="ORF">FRACYDRAFT_196614</name>
</gene>
<name>A0A1E7ERF4_9STRA</name>
<keyword evidence="2" id="KW-1185">Reference proteome</keyword>
<dbReference type="KEGG" id="fcy:FRACYDRAFT_196614"/>
<reference evidence="1 2" key="1">
    <citation type="submission" date="2016-09" db="EMBL/GenBank/DDBJ databases">
        <title>Extensive genetic diversity and differential bi-allelic expression allows diatom success in the polar Southern Ocean.</title>
        <authorList>
            <consortium name="DOE Joint Genome Institute"/>
            <person name="Mock T."/>
            <person name="Otillar R.P."/>
            <person name="Strauss J."/>
            <person name="Dupont C."/>
            <person name="Frickenhaus S."/>
            <person name="Maumus F."/>
            <person name="Mcmullan M."/>
            <person name="Sanges R."/>
            <person name="Schmutz J."/>
            <person name="Toseland A."/>
            <person name="Valas R."/>
            <person name="Veluchamy A."/>
            <person name="Ward B.J."/>
            <person name="Allen A."/>
            <person name="Barry K."/>
            <person name="Falciatore A."/>
            <person name="Ferrante M."/>
            <person name="Fortunato A.E."/>
            <person name="Gloeckner G."/>
            <person name="Gruber A."/>
            <person name="Hipkin R."/>
            <person name="Janech M."/>
            <person name="Kroth P."/>
            <person name="Leese F."/>
            <person name="Lindquist E."/>
            <person name="Lyon B.R."/>
            <person name="Martin J."/>
            <person name="Mayer C."/>
            <person name="Parker M."/>
            <person name="Quesneville H."/>
            <person name="Raymond J."/>
            <person name="Uhlig C."/>
            <person name="Valentin K.U."/>
            <person name="Worden A.Z."/>
            <person name="Armbrust E.V."/>
            <person name="Bowler C."/>
            <person name="Green B."/>
            <person name="Moulton V."/>
            <person name="Van Oosterhout C."/>
            <person name="Grigoriev I."/>
        </authorList>
    </citation>
    <scope>NUCLEOTIDE SEQUENCE [LARGE SCALE GENOMIC DNA]</scope>
    <source>
        <strain evidence="1 2">CCMP1102</strain>
    </source>
</reference>
<evidence type="ECO:0000313" key="2">
    <source>
        <dbReference type="Proteomes" id="UP000095751"/>
    </source>
</evidence>
<dbReference type="InParanoid" id="A0A1E7ERF4"/>
<accession>A0A1E7ERF4</accession>
<dbReference type="Proteomes" id="UP000095751">
    <property type="component" value="Unassembled WGS sequence"/>
</dbReference>
<dbReference type="OrthoDB" id="497128at2759"/>
<dbReference type="AlphaFoldDB" id="A0A1E7ERF4"/>
<organism evidence="1 2">
    <name type="scientific">Fragilariopsis cylindrus CCMP1102</name>
    <dbReference type="NCBI Taxonomy" id="635003"/>
    <lineage>
        <taxon>Eukaryota</taxon>
        <taxon>Sar</taxon>
        <taxon>Stramenopiles</taxon>
        <taxon>Ochrophyta</taxon>
        <taxon>Bacillariophyta</taxon>
        <taxon>Bacillariophyceae</taxon>
        <taxon>Bacillariophycidae</taxon>
        <taxon>Bacillariales</taxon>
        <taxon>Bacillariaceae</taxon>
        <taxon>Fragilariopsis</taxon>
    </lineage>
</organism>
<dbReference type="EMBL" id="KV784380">
    <property type="protein sequence ID" value="OEU08406.1"/>
    <property type="molecule type" value="Genomic_DNA"/>
</dbReference>
<proteinExistence type="predicted"/>